<dbReference type="InterPro" id="IPR036390">
    <property type="entry name" value="WH_DNA-bd_sf"/>
</dbReference>
<dbReference type="RefSeq" id="WP_131295850.1">
    <property type="nucleotide sequence ID" value="NZ_SJKA01000022.1"/>
</dbReference>
<evidence type="ECO:0000313" key="2">
    <source>
        <dbReference type="Proteomes" id="UP000292695"/>
    </source>
</evidence>
<reference evidence="1 2" key="1">
    <citation type="submission" date="2019-02" db="EMBL/GenBank/DDBJ databases">
        <title>Kribbella capetownensis sp. nov. and Kribbella speibonae sp. nov., isolated from soil.</title>
        <authorList>
            <person name="Curtis S.M."/>
            <person name="Norton I."/>
            <person name="Everest G.J."/>
            <person name="Meyers P.R."/>
        </authorList>
    </citation>
    <scope>NUCLEOTIDE SEQUENCE [LARGE SCALE GENOMIC DNA]</scope>
    <source>
        <strain evidence="1 2">DSM 27082</strain>
    </source>
</reference>
<evidence type="ECO:0008006" key="3">
    <source>
        <dbReference type="Google" id="ProtNLM"/>
    </source>
</evidence>
<dbReference type="AlphaFoldDB" id="A0A4R0I503"/>
<evidence type="ECO:0000313" key="1">
    <source>
        <dbReference type="EMBL" id="TCC19933.1"/>
    </source>
</evidence>
<comment type="caution">
    <text evidence="1">The sequence shown here is derived from an EMBL/GenBank/DDBJ whole genome shotgun (WGS) entry which is preliminary data.</text>
</comment>
<accession>A0A4R0I503</accession>
<organism evidence="1 2">
    <name type="scientific">Kribbella sindirgiensis</name>
    <dbReference type="NCBI Taxonomy" id="1124744"/>
    <lineage>
        <taxon>Bacteria</taxon>
        <taxon>Bacillati</taxon>
        <taxon>Actinomycetota</taxon>
        <taxon>Actinomycetes</taxon>
        <taxon>Propionibacteriales</taxon>
        <taxon>Kribbellaceae</taxon>
        <taxon>Kribbella</taxon>
    </lineage>
</organism>
<proteinExistence type="predicted"/>
<protein>
    <recommendedName>
        <fullName evidence="3">MarR family transcriptional regulator</fullName>
    </recommendedName>
</protein>
<dbReference type="Proteomes" id="UP000292695">
    <property type="component" value="Unassembled WGS sequence"/>
</dbReference>
<keyword evidence="2" id="KW-1185">Reference proteome</keyword>
<dbReference type="EMBL" id="SJKA01000022">
    <property type="protein sequence ID" value="TCC19933.1"/>
    <property type="molecule type" value="Genomic_DNA"/>
</dbReference>
<gene>
    <name evidence="1" type="ORF">E0H50_37520</name>
</gene>
<name>A0A4R0I503_9ACTN</name>
<sequence length="82" mass="8910">MTLTEKAGVVLKALADEGPQTVDKFVTRRQAYVNSWAPTFTALRKAGLVQRTGKQEATSHGAKAHVIELTGKGRYEVRRAAA</sequence>
<dbReference type="SUPFAM" id="SSF46785">
    <property type="entry name" value="Winged helix' DNA-binding domain"/>
    <property type="match status" value="1"/>
</dbReference>